<comment type="caution">
    <text evidence="1">The sequence shown here is derived from an EMBL/GenBank/DDBJ whole genome shotgun (WGS) entry which is preliminary data.</text>
</comment>
<reference evidence="1" key="1">
    <citation type="submission" date="2020-04" db="EMBL/GenBank/DDBJ databases">
        <title>Deep metagenomics examines the oral microbiome during advanced dental caries in children, revealing novel taxa and co-occurrences with host molecules.</title>
        <authorList>
            <person name="Baker J.L."/>
            <person name="Morton J.T."/>
            <person name="Dinis M."/>
            <person name="Alvarez R."/>
            <person name="Tran N.C."/>
            <person name="Knight R."/>
            <person name="Edlund A."/>
        </authorList>
    </citation>
    <scope>NUCLEOTIDE SEQUENCE</scope>
    <source>
        <strain evidence="1">JCVI_38_bin.5</strain>
    </source>
</reference>
<dbReference type="EMBL" id="JABZGW010000008">
    <property type="protein sequence ID" value="MBF4807183.1"/>
    <property type="molecule type" value="Genomic_DNA"/>
</dbReference>
<organism evidence="1 2">
    <name type="scientific">Lancefieldella rimae</name>
    <dbReference type="NCBI Taxonomy" id="1383"/>
    <lineage>
        <taxon>Bacteria</taxon>
        <taxon>Bacillati</taxon>
        <taxon>Actinomycetota</taxon>
        <taxon>Coriobacteriia</taxon>
        <taxon>Coriobacteriales</taxon>
        <taxon>Atopobiaceae</taxon>
        <taxon>Lancefieldella</taxon>
    </lineage>
</organism>
<dbReference type="AlphaFoldDB" id="A0A930YMQ1"/>
<evidence type="ECO:0000313" key="1">
    <source>
        <dbReference type="EMBL" id="MBF4807183.1"/>
    </source>
</evidence>
<sequence length="176" mass="19835">MPKKLVDQLDPNICKRVKKESALSSISGNAPTNRSVNRPVLNTDSFKVSIRDLLKHVNDNLNLPYINTDGTPDYGIYFGEHETGGVMFITPKNNTTYYQCAWHGSGMDFNLGKPLTGAGDMVHGRGIYTAKNKKTARVYKKHSKSKGLPLYLHEVDIPEDENLLDEEKSYEHRPQQ</sequence>
<gene>
    <name evidence="1" type="ORF">HXK26_00555</name>
</gene>
<dbReference type="Proteomes" id="UP000698335">
    <property type="component" value="Unassembled WGS sequence"/>
</dbReference>
<protein>
    <submittedName>
        <fullName evidence="1">Uncharacterized protein</fullName>
    </submittedName>
</protein>
<proteinExistence type="predicted"/>
<accession>A0A930YMQ1</accession>
<name>A0A930YMQ1_9ACTN</name>
<evidence type="ECO:0000313" key="2">
    <source>
        <dbReference type="Proteomes" id="UP000698335"/>
    </source>
</evidence>